<protein>
    <submittedName>
        <fullName evidence="7">Nitroreductase family protein</fullName>
    </submittedName>
</protein>
<sequence length="172" mass="18908">MWDFFQTVRHRHSIRRYQSDVTIEPAALHGVLEMALAGPSAGDKQAYHLVVVQDAGLRQRIAEHSGEDFLAKAPVNIVVCSDPELSATQFGERGRDLFALQDATIAATYIQLAAVAEGLGSAWAGGFVEETLREILEIPDHLHPVAVLALGYPAEIPEPTPRRKLNELVSYR</sequence>
<keyword evidence="4" id="KW-0288">FMN</keyword>
<dbReference type="Proteomes" id="UP001575181">
    <property type="component" value="Unassembled WGS sequence"/>
</dbReference>
<evidence type="ECO:0000256" key="1">
    <source>
        <dbReference type="ARBA" id="ARBA00001917"/>
    </source>
</evidence>
<name>A0ABV4TTG5_9GAMM</name>
<comment type="cofactor">
    <cofactor evidence="1">
        <name>FMN</name>
        <dbReference type="ChEBI" id="CHEBI:58210"/>
    </cofactor>
</comment>
<keyword evidence="8" id="KW-1185">Reference proteome</keyword>
<reference evidence="7 8" key="1">
    <citation type="submission" date="2024-08" db="EMBL/GenBank/DDBJ databases">
        <title>Whole-genome sequencing of halo(alkali)philic microorganisms from hypersaline lakes.</title>
        <authorList>
            <person name="Sorokin D.Y."/>
            <person name="Merkel A.Y."/>
            <person name="Messina E."/>
            <person name="Yakimov M."/>
        </authorList>
    </citation>
    <scope>NUCLEOTIDE SEQUENCE [LARGE SCALE GENOMIC DNA]</scope>
    <source>
        <strain evidence="7 8">Cl-TMA</strain>
    </source>
</reference>
<dbReference type="EMBL" id="JBGUAW010000004">
    <property type="protein sequence ID" value="MFA9460615.1"/>
    <property type="molecule type" value="Genomic_DNA"/>
</dbReference>
<evidence type="ECO:0000313" key="8">
    <source>
        <dbReference type="Proteomes" id="UP001575181"/>
    </source>
</evidence>
<comment type="caution">
    <text evidence="7">The sequence shown here is derived from an EMBL/GenBank/DDBJ whole genome shotgun (WGS) entry which is preliminary data.</text>
</comment>
<feature type="domain" description="Nitroreductase" evidence="6">
    <location>
        <begin position="67"/>
        <end position="152"/>
    </location>
</feature>
<proteinExistence type="inferred from homology"/>
<gene>
    <name evidence="7" type="ORF">ACERLL_07225</name>
</gene>
<dbReference type="PANTHER" id="PTHR43673">
    <property type="entry name" value="NAD(P)H NITROREDUCTASE YDGI-RELATED"/>
    <property type="match status" value="1"/>
</dbReference>
<evidence type="ECO:0000256" key="3">
    <source>
        <dbReference type="ARBA" id="ARBA00022630"/>
    </source>
</evidence>
<dbReference type="InterPro" id="IPR000415">
    <property type="entry name" value="Nitroreductase-like"/>
</dbReference>
<dbReference type="PANTHER" id="PTHR43673:SF2">
    <property type="entry name" value="NITROREDUCTASE"/>
    <property type="match status" value="1"/>
</dbReference>
<dbReference type="SUPFAM" id="SSF55469">
    <property type="entry name" value="FMN-dependent nitroreductase-like"/>
    <property type="match status" value="1"/>
</dbReference>
<accession>A0ABV4TTG5</accession>
<comment type="similarity">
    <text evidence="2">Belongs to the nitroreductase family.</text>
</comment>
<keyword evidence="3" id="KW-0285">Flavoprotein</keyword>
<evidence type="ECO:0000256" key="4">
    <source>
        <dbReference type="ARBA" id="ARBA00022643"/>
    </source>
</evidence>
<evidence type="ECO:0000256" key="5">
    <source>
        <dbReference type="ARBA" id="ARBA00023002"/>
    </source>
</evidence>
<dbReference type="Gene3D" id="3.40.109.10">
    <property type="entry name" value="NADH Oxidase"/>
    <property type="match status" value="1"/>
</dbReference>
<organism evidence="7 8">
    <name type="scientific">Thiohalorhabdus methylotrophus</name>
    <dbReference type="NCBI Taxonomy" id="3242694"/>
    <lineage>
        <taxon>Bacteria</taxon>
        <taxon>Pseudomonadati</taxon>
        <taxon>Pseudomonadota</taxon>
        <taxon>Gammaproteobacteria</taxon>
        <taxon>Thiohalorhabdales</taxon>
        <taxon>Thiohalorhabdaceae</taxon>
        <taxon>Thiohalorhabdus</taxon>
    </lineage>
</organism>
<evidence type="ECO:0000313" key="7">
    <source>
        <dbReference type="EMBL" id="MFA9460615.1"/>
    </source>
</evidence>
<dbReference type="Pfam" id="PF00881">
    <property type="entry name" value="Nitroreductase"/>
    <property type="match status" value="1"/>
</dbReference>
<dbReference type="RefSeq" id="WP_373655396.1">
    <property type="nucleotide sequence ID" value="NZ_JBGUAW010000004.1"/>
</dbReference>
<evidence type="ECO:0000259" key="6">
    <source>
        <dbReference type="Pfam" id="PF00881"/>
    </source>
</evidence>
<dbReference type="InterPro" id="IPR029479">
    <property type="entry name" value="Nitroreductase"/>
</dbReference>
<evidence type="ECO:0000256" key="2">
    <source>
        <dbReference type="ARBA" id="ARBA00007118"/>
    </source>
</evidence>
<keyword evidence="5" id="KW-0560">Oxidoreductase</keyword>